<reference evidence="19 20" key="1">
    <citation type="submission" date="2024-11" db="EMBL/GenBank/DDBJ databases">
        <title>Chromosome-level genome assembly of the freshwater bivalve Anodonta woodiana.</title>
        <authorList>
            <person name="Chen X."/>
        </authorList>
    </citation>
    <scope>NUCLEOTIDE SEQUENCE [LARGE SCALE GENOMIC DNA]</scope>
    <source>
        <strain evidence="19">MN2024</strain>
        <tissue evidence="19">Gills</tissue>
    </source>
</reference>
<name>A0ABD3UFR2_SINWO</name>
<keyword evidence="10 15" id="KW-0829">Tyrosine-protein kinase</keyword>
<dbReference type="Pfam" id="PF13445">
    <property type="entry name" value="zf-RING_UBOX"/>
    <property type="match status" value="1"/>
</dbReference>
<evidence type="ECO:0000256" key="14">
    <source>
        <dbReference type="PROSITE-ProRule" id="PRU10141"/>
    </source>
</evidence>
<keyword evidence="2 15" id="KW-0808">Transferase</keyword>
<evidence type="ECO:0000256" key="6">
    <source>
        <dbReference type="ARBA" id="ARBA00022777"/>
    </source>
</evidence>
<keyword evidence="8 14" id="KW-0067">ATP-binding</keyword>
<dbReference type="Gene3D" id="3.30.505.10">
    <property type="entry name" value="SH2 domain"/>
    <property type="match status" value="1"/>
</dbReference>
<dbReference type="PROSITE" id="PS50001">
    <property type="entry name" value="SH2"/>
    <property type="match status" value="1"/>
</dbReference>
<accession>A0ABD3UFR2</accession>
<dbReference type="InterPro" id="IPR013083">
    <property type="entry name" value="Znf_RING/FYVE/PHD"/>
</dbReference>
<dbReference type="InterPro" id="IPR011009">
    <property type="entry name" value="Kinase-like_dom_sf"/>
</dbReference>
<dbReference type="GO" id="GO:0004715">
    <property type="term" value="F:non-membrane spanning protein tyrosine kinase activity"/>
    <property type="evidence" value="ECO:0007669"/>
    <property type="project" value="UniProtKB-EC"/>
</dbReference>
<dbReference type="PANTHER" id="PTHR24418">
    <property type="entry name" value="TYROSINE-PROTEIN KINASE"/>
    <property type="match status" value="1"/>
</dbReference>
<dbReference type="InterPro" id="IPR036860">
    <property type="entry name" value="SH2_dom_sf"/>
</dbReference>
<dbReference type="FunFam" id="1.10.510.10:FF:000554">
    <property type="entry name" value="Predicted protein"/>
    <property type="match status" value="1"/>
</dbReference>
<keyword evidence="5 12" id="KW-0863">Zinc-finger</keyword>
<comment type="similarity">
    <text evidence="15">Belongs to the protein kinase superfamily. Tyr protein kinase family.</text>
</comment>
<protein>
    <recommendedName>
        <fullName evidence="15">Tyrosine-protein kinase</fullName>
        <ecNumber evidence="15">2.7.10.2</ecNumber>
    </recommendedName>
</protein>
<evidence type="ECO:0000256" key="11">
    <source>
        <dbReference type="ARBA" id="ARBA00051245"/>
    </source>
</evidence>
<evidence type="ECO:0000313" key="20">
    <source>
        <dbReference type="Proteomes" id="UP001634394"/>
    </source>
</evidence>
<dbReference type="Pfam" id="PF07714">
    <property type="entry name" value="PK_Tyr_Ser-Thr"/>
    <property type="match status" value="1"/>
</dbReference>
<sequence length="577" mass="66262">MMFKRHTIPACGFTNNRFSWGDANKNASTAASANMMVFASFSSIPGNMNNFRSERRRSQSLYPEWLTMAKAHRSSLREKLQEEFLSCKICFEPFHRPKALPCLHSFCEHCLRDYVRRHASDRPGHFPCPICRKSTQIPDGGVEKFQDNFVLLSLSDTLEEDDVWHDPTPHQLSPPRSLAPPTPLEQKLKEHDWYFGKVSRNASEEWLLMSGYPKGTFLIRLGEASPDTFTLSVRDCDELRGYLVKHYKILAKRTDSPVKEYYYITPKRMFKSLSELVNHYSEVADGLCCKLTQVCQKPRSLIWAMDRGKPDEFGTTRESICLLRKIGSGQFAEVWLGKWNQCRDVAVKMQKPEAVKTSAFLDEAQILKTLQHTNIVTLLAVCSETEPVYLVTEYMANGRLSLHLREGKGRDLKVSQLMWIAAQIADGMAYMEKEKFIHRNLGARNILVGEQNKVKIAGFGMTKCADDPDFNFRRGLKMAIKWMAPEVLLYNKYSTKADVWSFGILLLEIFTHGREPYDGMGSKEAFEHVQHGYRMPKPELCPTEVYDVVLTCWSLSHQSRPSFDFLSTFLHDWQAPS</sequence>
<organism evidence="19 20">
    <name type="scientific">Sinanodonta woodiana</name>
    <name type="common">Chinese pond mussel</name>
    <name type="synonym">Anodonta woodiana</name>
    <dbReference type="NCBI Taxonomy" id="1069815"/>
    <lineage>
        <taxon>Eukaryota</taxon>
        <taxon>Metazoa</taxon>
        <taxon>Spiralia</taxon>
        <taxon>Lophotrochozoa</taxon>
        <taxon>Mollusca</taxon>
        <taxon>Bivalvia</taxon>
        <taxon>Autobranchia</taxon>
        <taxon>Heteroconchia</taxon>
        <taxon>Palaeoheterodonta</taxon>
        <taxon>Unionida</taxon>
        <taxon>Unionoidea</taxon>
        <taxon>Unionidae</taxon>
        <taxon>Unioninae</taxon>
        <taxon>Sinanodonta</taxon>
    </lineage>
</organism>
<dbReference type="InterPro" id="IPR001245">
    <property type="entry name" value="Ser-Thr/Tyr_kinase_cat_dom"/>
</dbReference>
<dbReference type="InterPro" id="IPR027370">
    <property type="entry name" value="Znf-RING_euk"/>
</dbReference>
<evidence type="ECO:0000259" key="16">
    <source>
        <dbReference type="PROSITE" id="PS50001"/>
    </source>
</evidence>
<evidence type="ECO:0000256" key="5">
    <source>
        <dbReference type="ARBA" id="ARBA00022771"/>
    </source>
</evidence>
<evidence type="ECO:0000256" key="8">
    <source>
        <dbReference type="ARBA" id="ARBA00022840"/>
    </source>
</evidence>
<dbReference type="SUPFAM" id="SSF56112">
    <property type="entry name" value="Protein kinase-like (PK-like)"/>
    <property type="match status" value="1"/>
</dbReference>
<feature type="domain" description="Protein kinase" evidence="17">
    <location>
        <begin position="320"/>
        <end position="574"/>
    </location>
</feature>
<dbReference type="PRINTS" id="PR00109">
    <property type="entry name" value="TYRKINASE"/>
</dbReference>
<evidence type="ECO:0000313" key="19">
    <source>
        <dbReference type="EMBL" id="KAL3848374.1"/>
    </source>
</evidence>
<evidence type="ECO:0000259" key="17">
    <source>
        <dbReference type="PROSITE" id="PS50011"/>
    </source>
</evidence>
<keyword evidence="4 14" id="KW-0547">Nucleotide-binding</keyword>
<dbReference type="Proteomes" id="UP001634394">
    <property type="component" value="Unassembled WGS sequence"/>
</dbReference>
<dbReference type="FunFam" id="3.30.200.20:FF:000053">
    <property type="entry name" value="Tyrosine-protein kinase"/>
    <property type="match status" value="1"/>
</dbReference>
<evidence type="ECO:0000256" key="9">
    <source>
        <dbReference type="ARBA" id="ARBA00022999"/>
    </source>
</evidence>
<evidence type="ECO:0000256" key="2">
    <source>
        <dbReference type="ARBA" id="ARBA00022679"/>
    </source>
</evidence>
<keyword evidence="3" id="KW-0479">Metal-binding</keyword>
<evidence type="ECO:0000256" key="12">
    <source>
        <dbReference type="PROSITE-ProRule" id="PRU00175"/>
    </source>
</evidence>
<dbReference type="SMART" id="SM00184">
    <property type="entry name" value="RING"/>
    <property type="match status" value="1"/>
</dbReference>
<evidence type="ECO:0000256" key="10">
    <source>
        <dbReference type="ARBA" id="ARBA00023137"/>
    </source>
</evidence>
<proteinExistence type="inferred from homology"/>
<keyword evidence="7" id="KW-0862">Zinc</keyword>
<dbReference type="SUPFAM" id="SSF57850">
    <property type="entry name" value="RING/U-box"/>
    <property type="match status" value="1"/>
</dbReference>
<keyword evidence="9 13" id="KW-0727">SH2 domain</keyword>
<dbReference type="InterPro" id="IPR001841">
    <property type="entry name" value="Znf_RING"/>
</dbReference>
<gene>
    <name evidence="19" type="ORF">ACJMK2_019237</name>
</gene>
<dbReference type="SUPFAM" id="SSF55550">
    <property type="entry name" value="SH2 domain"/>
    <property type="match status" value="1"/>
</dbReference>
<keyword evidence="20" id="KW-1185">Reference proteome</keyword>
<dbReference type="SMART" id="SM00252">
    <property type="entry name" value="SH2"/>
    <property type="match status" value="1"/>
</dbReference>
<dbReference type="PROSITE" id="PS00107">
    <property type="entry name" value="PROTEIN_KINASE_ATP"/>
    <property type="match status" value="1"/>
</dbReference>
<dbReference type="EC" id="2.7.10.2" evidence="15"/>
<evidence type="ECO:0000259" key="18">
    <source>
        <dbReference type="PROSITE" id="PS50089"/>
    </source>
</evidence>
<feature type="domain" description="SH2" evidence="16">
    <location>
        <begin position="193"/>
        <end position="295"/>
    </location>
</feature>
<evidence type="ECO:0000256" key="4">
    <source>
        <dbReference type="ARBA" id="ARBA00022741"/>
    </source>
</evidence>
<dbReference type="PROSITE" id="PS00518">
    <property type="entry name" value="ZF_RING_1"/>
    <property type="match status" value="1"/>
</dbReference>
<evidence type="ECO:0000256" key="1">
    <source>
        <dbReference type="ARBA" id="ARBA00022553"/>
    </source>
</evidence>
<dbReference type="InterPro" id="IPR017441">
    <property type="entry name" value="Protein_kinase_ATP_BS"/>
</dbReference>
<keyword evidence="6 15" id="KW-0418">Kinase</keyword>
<dbReference type="GO" id="GO:0005524">
    <property type="term" value="F:ATP binding"/>
    <property type="evidence" value="ECO:0007669"/>
    <property type="project" value="UniProtKB-UniRule"/>
</dbReference>
<dbReference type="InterPro" id="IPR050198">
    <property type="entry name" value="Non-receptor_tyrosine_kinases"/>
</dbReference>
<dbReference type="Gene3D" id="3.30.40.10">
    <property type="entry name" value="Zinc/RING finger domain, C3HC4 (zinc finger)"/>
    <property type="match status" value="1"/>
</dbReference>
<keyword evidence="1" id="KW-0597">Phosphoprotein</keyword>
<comment type="caution">
    <text evidence="19">The sequence shown here is derived from an EMBL/GenBank/DDBJ whole genome shotgun (WGS) entry which is preliminary data.</text>
</comment>
<dbReference type="InterPro" id="IPR017907">
    <property type="entry name" value="Znf_RING_CS"/>
</dbReference>
<dbReference type="Pfam" id="PF00017">
    <property type="entry name" value="SH2"/>
    <property type="match status" value="1"/>
</dbReference>
<dbReference type="EMBL" id="JBJQND010000016">
    <property type="protein sequence ID" value="KAL3848374.1"/>
    <property type="molecule type" value="Genomic_DNA"/>
</dbReference>
<dbReference type="InterPro" id="IPR000719">
    <property type="entry name" value="Prot_kinase_dom"/>
</dbReference>
<dbReference type="PROSITE" id="PS50011">
    <property type="entry name" value="PROTEIN_KINASE_DOM"/>
    <property type="match status" value="1"/>
</dbReference>
<evidence type="ECO:0000256" key="15">
    <source>
        <dbReference type="RuleBase" id="RU362096"/>
    </source>
</evidence>
<feature type="binding site" evidence="14">
    <location>
        <position position="348"/>
    </location>
    <ligand>
        <name>ATP</name>
        <dbReference type="ChEBI" id="CHEBI:30616"/>
    </ligand>
</feature>
<dbReference type="PROSITE" id="PS50089">
    <property type="entry name" value="ZF_RING_2"/>
    <property type="match status" value="1"/>
</dbReference>
<dbReference type="AlphaFoldDB" id="A0ABD3UFR2"/>
<feature type="domain" description="RING-type" evidence="18">
    <location>
        <begin position="87"/>
        <end position="132"/>
    </location>
</feature>
<dbReference type="Gene3D" id="1.10.510.10">
    <property type="entry name" value="Transferase(Phosphotransferase) domain 1"/>
    <property type="match status" value="1"/>
</dbReference>
<dbReference type="InterPro" id="IPR000980">
    <property type="entry name" value="SH2"/>
</dbReference>
<comment type="catalytic activity">
    <reaction evidence="11 15">
        <text>L-tyrosyl-[protein] + ATP = O-phospho-L-tyrosyl-[protein] + ADP + H(+)</text>
        <dbReference type="Rhea" id="RHEA:10596"/>
        <dbReference type="Rhea" id="RHEA-COMP:10136"/>
        <dbReference type="Rhea" id="RHEA-COMP:20101"/>
        <dbReference type="ChEBI" id="CHEBI:15378"/>
        <dbReference type="ChEBI" id="CHEBI:30616"/>
        <dbReference type="ChEBI" id="CHEBI:46858"/>
        <dbReference type="ChEBI" id="CHEBI:61978"/>
        <dbReference type="ChEBI" id="CHEBI:456216"/>
        <dbReference type="EC" id="2.7.10.2"/>
    </reaction>
</comment>
<dbReference type="GO" id="GO:0008270">
    <property type="term" value="F:zinc ion binding"/>
    <property type="evidence" value="ECO:0007669"/>
    <property type="project" value="UniProtKB-KW"/>
</dbReference>
<evidence type="ECO:0000256" key="13">
    <source>
        <dbReference type="PROSITE-ProRule" id="PRU00191"/>
    </source>
</evidence>
<evidence type="ECO:0000256" key="3">
    <source>
        <dbReference type="ARBA" id="ARBA00022723"/>
    </source>
</evidence>
<dbReference type="PRINTS" id="PR00401">
    <property type="entry name" value="SH2DOMAIN"/>
</dbReference>
<evidence type="ECO:0000256" key="7">
    <source>
        <dbReference type="ARBA" id="ARBA00022833"/>
    </source>
</evidence>